<evidence type="ECO:0000256" key="2">
    <source>
        <dbReference type="ARBA" id="ARBA00022980"/>
    </source>
</evidence>
<reference evidence="6 7" key="1">
    <citation type="journal article" date="2016" name="Nat. Commun.">
        <title>Thousands of microbial genomes shed light on interconnected biogeochemical processes in an aquifer system.</title>
        <authorList>
            <person name="Anantharaman K."/>
            <person name="Brown C.T."/>
            <person name="Hug L.A."/>
            <person name="Sharon I."/>
            <person name="Castelle C.J."/>
            <person name="Probst A.J."/>
            <person name="Thomas B.C."/>
            <person name="Singh A."/>
            <person name="Wilkins M.J."/>
            <person name="Karaoz U."/>
            <person name="Brodie E.L."/>
            <person name="Williams K.H."/>
            <person name="Hubbard S.S."/>
            <person name="Banfield J.F."/>
        </authorList>
    </citation>
    <scope>NUCLEOTIDE SEQUENCE [LARGE SCALE GENOMIC DNA]</scope>
</reference>
<comment type="similarity">
    <text evidence="1 5">Belongs to the universal ribosomal protein uL29 family.</text>
</comment>
<proteinExistence type="inferred from homology"/>
<sequence length="61" mass="7273">MKTEELRKTDKKELNKKVLELKKRLSDIRFKFAANQMKNVKEAANTRREIAQILTIINEKK</sequence>
<keyword evidence="2 5" id="KW-0689">Ribosomal protein</keyword>
<dbReference type="SUPFAM" id="SSF46561">
    <property type="entry name" value="Ribosomal protein L29 (L29p)"/>
    <property type="match status" value="1"/>
</dbReference>
<keyword evidence="3 5" id="KW-0687">Ribonucleoprotein</keyword>
<dbReference type="Pfam" id="PF00831">
    <property type="entry name" value="Ribosomal_L29"/>
    <property type="match status" value="1"/>
</dbReference>
<accession>A0A1G2HSS8</accession>
<evidence type="ECO:0000256" key="4">
    <source>
        <dbReference type="ARBA" id="ARBA00035204"/>
    </source>
</evidence>
<name>A0A1G2HSS8_9BACT</name>
<dbReference type="InterPro" id="IPR001854">
    <property type="entry name" value="Ribosomal_uL29"/>
</dbReference>
<evidence type="ECO:0000313" key="7">
    <source>
        <dbReference type="Proteomes" id="UP000178774"/>
    </source>
</evidence>
<dbReference type="HAMAP" id="MF_00374">
    <property type="entry name" value="Ribosomal_uL29"/>
    <property type="match status" value="1"/>
</dbReference>
<dbReference type="AlphaFoldDB" id="A0A1G2HSS8"/>
<dbReference type="GO" id="GO:0006412">
    <property type="term" value="P:translation"/>
    <property type="evidence" value="ECO:0007669"/>
    <property type="project" value="UniProtKB-UniRule"/>
</dbReference>
<dbReference type="GO" id="GO:0005840">
    <property type="term" value="C:ribosome"/>
    <property type="evidence" value="ECO:0007669"/>
    <property type="project" value="UniProtKB-KW"/>
</dbReference>
<evidence type="ECO:0000313" key="6">
    <source>
        <dbReference type="EMBL" id="OGZ65485.1"/>
    </source>
</evidence>
<evidence type="ECO:0000256" key="3">
    <source>
        <dbReference type="ARBA" id="ARBA00023274"/>
    </source>
</evidence>
<dbReference type="Proteomes" id="UP000178774">
    <property type="component" value="Unassembled WGS sequence"/>
</dbReference>
<dbReference type="InterPro" id="IPR036049">
    <property type="entry name" value="Ribosomal_uL29_sf"/>
</dbReference>
<dbReference type="Gene3D" id="1.10.287.310">
    <property type="match status" value="1"/>
</dbReference>
<dbReference type="EMBL" id="MHOP01000021">
    <property type="protein sequence ID" value="OGZ65485.1"/>
    <property type="molecule type" value="Genomic_DNA"/>
</dbReference>
<dbReference type="NCBIfam" id="TIGR00012">
    <property type="entry name" value="L29"/>
    <property type="match status" value="1"/>
</dbReference>
<evidence type="ECO:0000256" key="1">
    <source>
        <dbReference type="ARBA" id="ARBA00009254"/>
    </source>
</evidence>
<protein>
    <recommendedName>
        <fullName evidence="4 5">Large ribosomal subunit protein uL29</fullName>
    </recommendedName>
</protein>
<organism evidence="6 7">
    <name type="scientific">Candidatus Staskawiczbacteria bacterium RIFCSPHIGHO2_01_FULL_41_41</name>
    <dbReference type="NCBI Taxonomy" id="1802203"/>
    <lineage>
        <taxon>Bacteria</taxon>
        <taxon>Candidatus Staskawicziibacteriota</taxon>
    </lineage>
</organism>
<comment type="caution">
    <text evidence="6">The sequence shown here is derived from an EMBL/GenBank/DDBJ whole genome shotgun (WGS) entry which is preliminary data.</text>
</comment>
<evidence type="ECO:0000256" key="5">
    <source>
        <dbReference type="HAMAP-Rule" id="MF_00374"/>
    </source>
</evidence>
<dbReference type="GO" id="GO:1990904">
    <property type="term" value="C:ribonucleoprotein complex"/>
    <property type="evidence" value="ECO:0007669"/>
    <property type="project" value="UniProtKB-KW"/>
</dbReference>
<dbReference type="GO" id="GO:0003735">
    <property type="term" value="F:structural constituent of ribosome"/>
    <property type="evidence" value="ECO:0007669"/>
    <property type="project" value="InterPro"/>
</dbReference>
<gene>
    <name evidence="5" type="primary">rpmC</name>
    <name evidence="6" type="ORF">A2822_04275</name>
</gene>